<dbReference type="RefSeq" id="WP_101359936.1">
    <property type="nucleotide sequence ID" value="NZ_NKXO01000090.1"/>
</dbReference>
<sequence>MPLNTDAKKNIIKKVISNQDYRDEVLVIIDEIFLDYCISFFKQVVYAKIDALGEKSDWYKKVFLNPDLPKEQIAINSGLNMKSITNAFNSSKKEVVIQASYDNYNRLQKTINDLVSNGNNFEIKLSIKFKDVAVDLTVAESLIVINTIAVKRAEIRGGMWSAVGKQVEKPLMTTLCMLFNVPFEYHVQDSNPDSFREVDFYVLSKDGKKLRTEVKLMGKGNPESADAIFARQPAIFLADKLSDKNKKQAEMLNVQWIELRNKGGYKRFQEVLNALNVPNSDLNGDLNTRLDEILKERELSGNILKKFKICK</sequence>
<dbReference type="Pfam" id="PF09516">
    <property type="entry name" value="RE_CfrBI"/>
    <property type="match status" value="1"/>
</dbReference>
<keyword evidence="1" id="KW-0378">Hydrolase</keyword>
<gene>
    <name evidence="1" type="ORF">Rain11_2672</name>
</gene>
<proteinExistence type="predicted"/>
<keyword evidence="1" id="KW-0255">Endonuclease</keyword>
<reference evidence="1 2" key="1">
    <citation type="submission" date="2017-06" db="EMBL/GenBank/DDBJ databases">
        <title>Raineya orbicola gen. nov., sp. nov. a slightly thermophilic bacterium of the phylum Bacteroidetes and the description of Raineyaceae fam. nov.</title>
        <authorList>
            <person name="Albuquerque L."/>
            <person name="Polonia A.R.M."/>
            <person name="Barroso C."/>
            <person name="Froufe H.J.C."/>
            <person name="Lage O."/>
            <person name="Lobo-Da-Cunha A."/>
            <person name="Egas C."/>
            <person name="Da Costa M.S."/>
        </authorList>
    </citation>
    <scope>NUCLEOTIDE SEQUENCE [LARGE SCALE GENOMIC DNA]</scope>
    <source>
        <strain evidence="1 2">SPSPC-11</strain>
    </source>
</reference>
<comment type="caution">
    <text evidence="1">The sequence shown here is derived from an EMBL/GenBank/DDBJ whole genome shotgun (WGS) entry which is preliminary data.</text>
</comment>
<dbReference type="EMBL" id="NKXO01000090">
    <property type="protein sequence ID" value="PKQ62698.1"/>
    <property type="molecule type" value="Genomic_DNA"/>
</dbReference>
<dbReference type="InterPro" id="IPR019042">
    <property type="entry name" value="Restrct_endonuc_II_CfrBI"/>
</dbReference>
<dbReference type="Proteomes" id="UP000233387">
    <property type="component" value="Unassembled WGS sequence"/>
</dbReference>
<evidence type="ECO:0000313" key="2">
    <source>
        <dbReference type="Proteomes" id="UP000233387"/>
    </source>
</evidence>
<keyword evidence="2" id="KW-1185">Reference proteome</keyword>
<organism evidence="1 2">
    <name type="scientific">Raineya orbicola</name>
    <dbReference type="NCBI Taxonomy" id="2016530"/>
    <lineage>
        <taxon>Bacteria</taxon>
        <taxon>Pseudomonadati</taxon>
        <taxon>Bacteroidota</taxon>
        <taxon>Cytophagia</taxon>
        <taxon>Cytophagales</taxon>
        <taxon>Raineyaceae</taxon>
        <taxon>Raineya</taxon>
    </lineage>
</organism>
<keyword evidence="1" id="KW-0540">Nuclease</keyword>
<dbReference type="OrthoDB" id="5318962at2"/>
<dbReference type="GO" id="GO:0004519">
    <property type="term" value="F:endonuclease activity"/>
    <property type="evidence" value="ECO:0007669"/>
    <property type="project" value="UniProtKB-KW"/>
</dbReference>
<protein>
    <submittedName>
        <fullName evidence="1">CfrBI restriction endonuclease</fullName>
    </submittedName>
</protein>
<evidence type="ECO:0000313" key="1">
    <source>
        <dbReference type="EMBL" id="PKQ62698.1"/>
    </source>
</evidence>
<dbReference type="AlphaFoldDB" id="A0A2N3HXD0"/>
<accession>A0A2N3HXD0</accession>
<name>A0A2N3HXD0_9BACT</name>